<dbReference type="RefSeq" id="WP_028481219.1">
    <property type="nucleotide sequence ID" value="NZ_LVVZ01000015.1"/>
</dbReference>
<evidence type="ECO:0000259" key="3">
    <source>
        <dbReference type="Pfam" id="PF02974"/>
    </source>
</evidence>
<feature type="signal peptide" evidence="2">
    <location>
        <begin position="1"/>
        <end position="27"/>
    </location>
</feature>
<sequence length="147" mass="15551">MIGRTPYRSTLAAVALTLALGVGSAHADIIGKKPFGVWRVSDALSSAACVVELKHQTAKSGDGYAFDAWGCEALHAGFDGISAWQWSYDTGLLLVNESGNTVAQFDLAELDGLTSVVPASHFMVMRPEGDARLADLIKKAVTVTAQR</sequence>
<evidence type="ECO:0000256" key="1">
    <source>
        <dbReference type="ARBA" id="ARBA00022729"/>
    </source>
</evidence>
<dbReference type="AlphaFoldDB" id="A0A1U7JH54"/>
<dbReference type="OrthoDB" id="7852085at2"/>
<protein>
    <recommendedName>
        <fullName evidence="3">Alkaline proteinase inhibitor/ Outer membrane lipoprotein Omp19 domain-containing protein</fullName>
    </recommendedName>
</protein>
<evidence type="ECO:0000313" key="5">
    <source>
        <dbReference type="Proteomes" id="UP000185783"/>
    </source>
</evidence>
<keyword evidence="5" id="KW-1185">Reference proteome</keyword>
<dbReference type="Pfam" id="PF02974">
    <property type="entry name" value="Inh"/>
    <property type="match status" value="1"/>
</dbReference>
<accession>A0A1U7JH54</accession>
<keyword evidence="1 2" id="KW-0732">Signal</keyword>
<dbReference type="InterPro" id="IPR016085">
    <property type="entry name" value="Protease_inh_B-barrel_dom"/>
</dbReference>
<dbReference type="InterPro" id="IPR021140">
    <property type="entry name" value="Inh/Omp19"/>
</dbReference>
<dbReference type="GO" id="GO:0004866">
    <property type="term" value="F:endopeptidase inhibitor activity"/>
    <property type="evidence" value="ECO:0007669"/>
    <property type="project" value="InterPro"/>
</dbReference>
<organism evidence="4 5">
    <name type="scientific">Pseudovibrio exalbescens</name>
    <dbReference type="NCBI Taxonomy" id="197461"/>
    <lineage>
        <taxon>Bacteria</taxon>
        <taxon>Pseudomonadati</taxon>
        <taxon>Pseudomonadota</taxon>
        <taxon>Alphaproteobacteria</taxon>
        <taxon>Hyphomicrobiales</taxon>
        <taxon>Stappiaceae</taxon>
        <taxon>Pseudovibrio</taxon>
    </lineage>
</organism>
<evidence type="ECO:0000256" key="2">
    <source>
        <dbReference type="SAM" id="SignalP"/>
    </source>
</evidence>
<dbReference type="Gene3D" id="2.40.128.10">
    <property type="match status" value="1"/>
</dbReference>
<dbReference type="EMBL" id="LVVZ01000015">
    <property type="protein sequence ID" value="OKL43981.1"/>
    <property type="molecule type" value="Genomic_DNA"/>
</dbReference>
<comment type="caution">
    <text evidence="4">The sequence shown here is derived from an EMBL/GenBank/DDBJ whole genome shotgun (WGS) entry which is preliminary data.</text>
</comment>
<reference evidence="4 5" key="1">
    <citation type="submission" date="2016-03" db="EMBL/GenBank/DDBJ databases">
        <title>Genome sequence of Nesiotobacter sp. nov., a moderately halophilic alphaproteobacterium isolated from the Yellow Sea, China.</title>
        <authorList>
            <person name="Zhang G."/>
            <person name="Zhang R."/>
        </authorList>
    </citation>
    <scope>NUCLEOTIDE SEQUENCE [LARGE SCALE GENOMIC DNA]</scope>
    <source>
        <strain evidence="4 5">WB1-6</strain>
    </source>
</reference>
<feature type="chain" id="PRO_5010539748" description="Alkaline proteinase inhibitor/ Outer membrane lipoprotein Omp19 domain-containing protein" evidence="2">
    <location>
        <begin position="28"/>
        <end position="147"/>
    </location>
</feature>
<gene>
    <name evidence="4" type="ORF">A3843_10335</name>
</gene>
<proteinExistence type="predicted"/>
<feature type="domain" description="Alkaline proteinase inhibitor/ Outer membrane lipoprotein Omp19" evidence="3">
    <location>
        <begin position="36"/>
        <end position="116"/>
    </location>
</feature>
<evidence type="ECO:0000313" key="4">
    <source>
        <dbReference type="EMBL" id="OKL43981.1"/>
    </source>
</evidence>
<dbReference type="SUPFAM" id="SSF50882">
    <property type="entry name" value="beta-Barrel protease inhibitors"/>
    <property type="match status" value="1"/>
</dbReference>
<name>A0A1U7JH54_9HYPH</name>
<dbReference type="Proteomes" id="UP000185783">
    <property type="component" value="Unassembled WGS sequence"/>
</dbReference>